<evidence type="ECO:0000313" key="17">
    <source>
        <dbReference type="EMBL" id="EEO30623.1"/>
    </source>
</evidence>
<feature type="transmembrane region" description="Helical" evidence="16">
    <location>
        <begin position="221"/>
        <end position="239"/>
    </location>
</feature>
<dbReference type="eggNOG" id="COG0772">
    <property type="taxonomic scope" value="Bacteria"/>
</dbReference>
<dbReference type="GO" id="GO:0008360">
    <property type="term" value="P:regulation of cell shape"/>
    <property type="evidence" value="ECO:0007669"/>
    <property type="project" value="UniProtKB-KW"/>
</dbReference>
<dbReference type="GO" id="GO:0008955">
    <property type="term" value="F:peptidoglycan glycosyltransferase activity"/>
    <property type="evidence" value="ECO:0007669"/>
    <property type="project" value="UniProtKB-UniRule"/>
</dbReference>
<evidence type="ECO:0000256" key="15">
    <source>
        <dbReference type="ARBA" id="ARBA00049902"/>
    </source>
</evidence>
<dbReference type="RefSeq" id="WP_005881947.1">
    <property type="nucleotide sequence ID" value="NZ_CP019430.1"/>
</dbReference>
<accession>C3XBP7</accession>
<evidence type="ECO:0000256" key="5">
    <source>
        <dbReference type="ARBA" id="ARBA00022676"/>
    </source>
</evidence>
<gene>
    <name evidence="16 17" type="primary">ftsW</name>
    <name evidence="17" type="ORF">OFBG_01651</name>
</gene>
<dbReference type="GO" id="GO:0015648">
    <property type="term" value="F:lipid-linked peptidoglycan transporter activity"/>
    <property type="evidence" value="ECO:0007669"/>
    <property type="project" value="TreeGrafter"/>
</dbReference>
<feature type="transmembrane region" description="Helical" evidence="16">
    <location>
        <begin position="297"/>
        <end position="322"/>
    </location>
</feature>
<feature type="transmembrane region" description="Helical" evidence="16">
    <location>
        <begin position="377"/>
        <end position="396"/>
    </location>
</feature>
<evidence type="ECO:0000256" key="4">
    <source>
        <dbReference type="ARBA" id="ARBA00022618"/>
    </source>
</evidence>
<dbReference type="EC" id="2.4.99.28" evidence="16"/>
<dbReference type="GO" id="GO:0071555">
    <property type="term" value="P:cell wall organization"/>
    <property type="evidence" value="ECO:0007669"/>
    <property type="project" value="UniProtKB-KW"/>
</dbReference>
<keyword evidence="8 16" id="KW-0133">Cell shape</keyword>
<keyword evidence="16" id="KW-0997">Cell inner membrane</keyword>
<evidence type="ECO:0000256" key="6">
    <source>
        <dbReference type="ARBA" id="ARBA00022679"/>
    </source>
</evidence>
<evidence type="ECO:0000256" key="2">
    <source>
        <dbReference type="ARBA" id="ARBA00004752"/>
    </source>
</evidence>
<keyword evidence="13 16" id="KW-0961">Cell wall biogenesis/degradation</keyword>
<protein>
    <recommendedName>
        <fullName evidence="16">Probable peptidoglycan glycosyltransferase FtsW</fullName>
        <shortName evidence="16">PGT</shortName>
        <ecNumber evidence="16">2.4.99.28</ecNumber>
    </recommendedName>
    <alternativeName>
        <fullName evidence="16">Cell division protein FtsW</fullName>
    </alternativeName>
    <alternativeName>
        <fullName evidence="16">Cell wall polymerase</fullName>
    </alternativeName>
    <alternativeName>
        <fullName evidence="16">Peptidoglycan polymerase</fullName>
        <shortName evidence="16">PG polymerase</shortName>
    </alternativeName>
</protein>
<comment type="catalytic activity">
    <reaction evidence="15 16">
        <text>[GlcNAc-(1-&gt;4)-Mur2Ac(oyl-L-Ala-gamma-D-Glu-L-Lys-D-Ala-D-Ala)](n)-di-trans,octa-cis-undecaprenyl diphosphate + beta-D-GlcNAc-(1-&gt;4)-Mur2Ac(oyl-L-Ala-gamma-D-Glu-L-Lys-D-Ala-D-Ala)-di-trans,octa-cis-undecaprenyl diphosphate = [GlcNAc-(1-&gt;4)-Mur2Ac(oyl-L-Ala-gamma-D-Glu-L-Lys-D-Ala-D-Ala)](n+1)-di-trans,octa-cis-undecaprenyl diphosphate + di-trans,octa-cis-undecaprenyl diphosphate + H(+)</text>
        <dbReference type="Rhea" id="RHEA:23708"/>
        <dbReference type="Rhea" id="RHEA-COMP:9602"/>
        <dbReference type="Rhea" id="RHEA-COMP:9603"/>
        <dbReference type="ChEBI" id="CHEBI:15378"/>
        <dbReference type="ChEBI" id="CHEBI:58405"/>
        <dbReference type="ChEBI" id="CHEBI:60033"/>
        <dbReference type="ChEBI" id="CHEBI:78435"/>
        <dbReference type="EC" id="2.4.99.28"/>
    </reaction>
</comment>
<evidence type="ECO:0000256" key="10">
    <source>
        <dbReference type="ARBA" id="ARBA00022989"/>
    </source>
</evidence>
<evidence type="ECO:0000256" key="13">
    <source>
        <dbReference type="ARBA" id="ARBA00023316"/>
    </source>
</evidence>
<evidence type="ECO:0000256" key="14">
    <source>
        <dbReference type="ARBA" id="ARBA00038053"/>
    </source>
</evidence>
<dbReference type="GO" id="GO:0032153">
    <property type="term" value="C:cell division site"/>
    <property type="evidence" value="ECO:0007669"/>
    <property type="project" value="UniProtKB-UniRule"/>
</dbReference>
<keyword evidence="18" id="KW-1185">Reference proteome</keyword>
<keyword evidence="6 16" id="KW-0808">Transferase</keyword>
<feature type="transmembrane region" description="Helical" evidence="16">
    <location>
        <begin position="197"/>
        <end position="214"/>
    </location>
</feature>
<evidence type="ECO:0000256" key="9">
    <source>
        <dbReference type="ARBA" id="ARBA00022984"/>
    </source>
</evidence>
<dbReference type="InterPro" id="IPR013437">
    <property type="entry name" value="FtsW"/>
</dbReference>
<comment type="pathway">
    <text evidence="2 16">Cell wall biogenesis; peptidoglycan biosynthesis.</text>
</comment>
<keyword evidence="11 16" id="KW-0472">Membrane</keyword>
<evidence type="ECO:0000256" key="12">
    <source>
        <dbReference type="ARBA" id="ARBA00023306"/>
    </source>
</evidence>
<dbReference type="EMBL" id="GG658170">
    <property type="protein sequence ID" value="EEO30623.1"/>
    <property type="molecule type" value="Genomic_DNA"/>
</dbReference>
<evidence type="ECO:0000256" key="8">
    <source>
        <dbReference type="ARBA" id="ARBA00022960"/>
    </source>
</evidence>
<dbReference type="NCBIfam" id="TIGR02614">
    <property type="entry name" value="ftsW"/>
    <property type="match status" value="1"/>
</dbReference>
<dbReference type="GO" id="GO:0009252">
    <property type="term" value="P:peptidoglycan biosynthetic process"/>
    <property type="evidence" value="ECO:0007669"/>
    <property type="project" value="UniProtKB-UniRule"/>
</dbReference>
<dbReference type="Pfam" id="PF01098">
    <property type="entry name" value="FTSW_RODA_SPOVE"/>
    <property type="match status" value="1"/>
</dbReference>
<comment type="function">
    <text evidence="16">Peptidoglycan polymerase that is essential for cell division.</text>
</comment>
<keyword evidence="9 16" id="KW-0573">Peptidoglycan synthesis</keyword>
<dbReference type="PANTHER" id="PTHR30474:SF2">
    <property type="entry name" value="PEPTIDOGLYCAN GLYCOSYLTRANSFERASE FTSW-RELATED"/>
    <property type="match status" value="1"/>
</dbReference>
<dbReference type="HAMAP" id="MF_00913">
    <property type="entry name" value="PGT_FtsW_proteobact"/>
    <property type="match status" value="1"/>
</dbReference>
<proteinExistence type="inferred from homology"/>
<organism evidence="17 18">
    <name type="scientific">Oxalobacter formigenes OXCC13</name>
    <dbReference type="NCBI Taxonomy" id="556269"/>
    <lineage>
        <taxon>Bacteria</taxon>
        <taxon>Pseudomonadati</taxon>
        <taxon>Pseudomonadota</taxon>
        <taxon>Betaproteobacteria</taxon>
        <taxon>Burkholderiales</taxon>
        <taxon>Oxalobacteraceae</taxon>
        <taxon>Oxalobacter</taxon>
    </lineage>
</organism>
<evidence type="ECO:0000256" key="7">
    <source>
        <dbReference type="ARBA" id="ARBA00022692"/>
    </source>
</evidence>
<dbReference type="UniPathway" id="UPA00219"/>
<evidence type="ECO:0000256" key="11">
    <source>
        <dbReference type="ARBA" id="ARBA00023136"/>
    </source>
</evidence>
<dbReference type="STRING" id="847.BRW83_0441"/>
<dbReference type="GeneID" id="77134350"/>
<keyword evidence="10 16" id="KW-1133">Transmembrane helix</keyword>
<dbReference type="PANTHER" id="PTHR30474">
    <property type="entry name" value="CELL CYCLE PROTEIN"/>
    <property type="match status" value="1"/>
</dbReference>
<name>C3XBP7_OXAFO</name>
<keyword evidence="7 16" id="KW-0812">Transmembrane</keyword>
<feature type="transmembrane region" description="Helical" evidence="16">
    <location>
        <begin position="38"/>
        <end position="56"/>
    </location>
</feature>
<dbReference type="HOGENOM" id="CLU_029243_1_1_4"/>
<feature type="transmembrane region" description="Helical" evidence="16">
    <location>
        <begin position="334"/>
        <end position="357"/>
    </location>
</feature>
<dbReference type="OrthoDB" id="9768187at2"/>
<dbReference type="Proteomes" id="UP000005089">
    <property type="component" value="Unassembled WGS sequence"/>
</dbReference>
<dbReference type="GO" id="GO:0005886">
    <property type="term" value="C:plasma membrane"/>
    <property type="evidence" value="ECO:0007669"/>
    <property type="project" value="UniProtKB-SubCell"/>
</dbReference>
<sequence>MNLNLNMSTVKEFFGNIFGSSTSRVTAAKNARMMKIDFYLIWAVLSLMILGLIMVYSASIALPDSPKYASYRNEHFFIRQAIFIVIGLIAAVMAFRVKIDTWQKYAPLLFVITLFLLVLVLIPGIGKGVNGARRWLSFRIFNLQPSELMKLFIVLYAADYTVRKQNFMHKLTKGFLPMATALGLIGLLLLLEPDLGALGVVICIAMGILFLGGFNGVWFGGIAATLVGIFSMVIVMSPWRRERIFAYLNPWDEVNALGKGYQLSHSLIAFGRGEIFGVGLGGSVEKLHYLPEAHTDFLMAVIGEELGFVGVAVVVALFYWIVKRAFEIGRQAIAMDRIFAGLLAQGIGIWIGVQTFINMGVNLGLLPTKGLTLPLMSYGGSGILINCVGLAILLRVDYENRKIMRGGGRERT</sequence>
<keyword evidence="5 16" id="KW-0328">Glycosyltransferase</keyword>
<reference evidence="17 18" key="1">
    <citation type="submission" date="2009-02" db="EMBL/GenBank/DDBJ databases">
        <title>The Genome Sequence of Oxalobacter formigenes OXCC13.</title>
        <authorList>
            <consortium name="The Broad Institute Genome Sequencing Platform"/>
            <person name="Ward D."/>
            <person name="Young S.K."/>
            <person name="Kodira C.D."/>
            <person name="Zeng Q."/>
            <person name="Koehrsen M."/>
            <person name="Alvarado L."/>
            <person name="Berlin A."/>
            <person name="Borenstein D."/>
            <person name="Chen Z."/>
            <person name="Engels R."/>
            <person name="Freedman E."/>
            <person name="Gellesch M."/>
            <person name="Goldberg J."/>
            <person name="Griggs A."/>
            <person name="Gujja S."/>
            <person name="Heiman D."/>
            <person name="Hepburn T."/>
            <person name="Howarth C."/>
            <person name="Jen D."/>
            <person name="Larson L."/>
            <person name="Lewis B."/>
            <person name="Mehta T."/>
            <person name="Park D."/>
            <person name="Pearson M."/>
            <person name="Roberts A."/>
            <person name="Saif S."/>
            <person name="Shea T."/>
            <person name="Shenoy N."/>
            <person name="Sisk P."/>
            <person name="Stolte C."/>
            <person name="Sykes S."/>
            <person name="Walk T."/>
            <person name="White J."/>
            <person name="Yandava C."/>
            <person name="Allison M.J."/>
            <person name="Lander E."/>
            <person name="Nusbaum C."/>
            <person name="Galagan J."/>
            <person name="Birren B."/>
        </authorList>
    </citation>
    <scope>NUCLEOTIDE SEQUENCE [LARGE SCALE GENOMIC DNA]</scope>
    <source>
        <strain evidence="17 18">OXCC13</strain>
    </source>
</reference>
<feature type="transmembrane region" description="Helical" evidence="16">
    <location>
        <begin position="174"/>
        <end position="191"/>
    </location>
</feature>
<evidence type="ECO:0000256" key="1">
    <source>
        <dbReference type="ARBA" id="ARBA00004651"/>
    </source>
</evidence>
<dbReference type="InterPro" id="IPR001182">
    <property type="entry name" value="FtsW/RodA"/>
</dbReference>
<evidence type="ECO:0000313" key="18">
    <source>
        <dbReference type="Proteomes" id="UP000005089"/>
    </source>
</evidence>
<keyword evidence="3 16" id="KW-1003">Cell membrane</keyword>
<feature type="transmembrane region" description="Helical" evidence="16">
    <location>
        <begin position="107"/>
        <end position="126"/>
    </location>
</feature>
<dbReference type="GO" id="GO:0043093">
    <property type="term" value="P:FtsZ-dependent cytokinesis"/>
    <property type="evidence" value="ECO:0007669"/>
    <property type="project" value="UniProtKB-UniRule"/>
</dbReference>
<feature type="transmembrane region" description="Helical" evidence="16">
    <location>
        <begin position="76"/>
        <end position="95"/>
    </location>
</feature>
<keyword evidence="4 16" id="KW-0132">Cell division</keyword>
<evidence type="ECO:0000256" key="16">
    <source>
        <dbReference type="HAMAP-Rule" id="MF_00913"/>
    </source>
</evidence>
<comment type="subcellular location">
    <subcellularLocation>
        <location evidence="16">Cell inner membrane</location>
        <topology evidence="16">Multi-pass membrane protein</topology>
    </subcellularLocation>
    <subcellularLocation>
        <location evidence="1">Cell membrane</location>
        <topology evidence="1">Multi-pass membrane protein</topology>
    </subcellularLocation>
    <text evidence="16">Localizes to the division septum.</text>
</comment>
<evidence type="ECO:0000256" key="3">
    <source>
        <dbReference type="ARBA" id="ARBA00022475"/>
    </source>
</evidence>
<keyword evidence="12 16" id="KW-0131">Cell cycle</keyword>
<dbReference type="AlphaFoldDB" id="C3XBP7"/>
<feature type="transmembrane region" description="Helical" evidence="16">
    <location>
        <begin position="146"/>
        <end position="162"/>
    </location>
</feature>
<comment type="similarity">
    <text evidence="14 16">Belongs to the SEDS family. FtsW subfamily.</text>
</comment>